<evidence type="ECO:0000313" key="9">
    <source>
        <dbReference type="EMBL" id="RWA14854.1"/>
    </source>
</evidence>
<comment type="subcellular location">
    <subcellularLocation>
        <location evidence="1">Membrane</location>
        <topology evidence="1">Multi-pass membrane protein</topology>
    </subcellularLocation>
</comment>
<evidence type="ECO:0000313" key="10">
    <source>
        <dbReference type="Proteomes" id="UP000286045"/>
    </source>
</evidence>
<organism evidence="9 10">
    <name type="scientific">Xylaria grammica</name>
    <dbReference type="NCBI Taxonomy" id="363999"/>
    <lineage>
        <taxon>Eukaryota</taxon>
        <taxon>Fungi</taxon>
        <taxon>Dikarya</taxon>
        <taxon>Ascomycota</taxon>
        <taxon>Pezizomycotina</taxon>
        <taxon>Sordariomycetes</taxon>
        <taxon>Xylariomycetidae</taxon>
        <taxon>Xylariales</taxon>
        <taxon>Xylariaceae</taxon>
        <taxon>Xylaria</taxon>
    </lineage>
</organism>
<evidence type="ECO:0000256" key="1">
    <source>
        <dbReference type="ARBA" id="ARBA00004141"/>
    </source>
</evidence>
<feature type="region of interest" description="Disordered" evidence="6">
    <location>
        <begin position="1"/>
        <end position="45"/>
    </location>
</feature>
<feature type="compositionally biased region" description="Basic and acidic residues" evidence="6">
    <location>
        <begin position="166"/>
        <end position="176"/>
    </location>
</feature>
<evidence type="ECO:0000256" key="3">
    <source>
        <dbReference type="ARBA" id="ARBA00022692"/>
    </source>
</evidence>
<feature type="compositionally biased region" description="Low complexity" evidence="6">
    <location>
        <begin position="29"/>
        <end position="45"/>
    </location>
</feature>
<evidence type="ECO:0000256" key="2">
    <source>
        <dbReference type="ARBA" id="ARBA00008066"/>
    </source>
</evidence>
<feature type="compositionally biased region" description="Acidic residues" evidence="6">
    <location>
        <begin position="153"/>
        <end position="165"/>
    </location>
</feature>
<comment type="similarity">
    <text evidence="2">Belongs to the amino acid/polyamine transporter 2 family.</text>
</comment>
<evidence type="ECO:0000256" key="4">
    <source>
        <dbReference type="ARBA" id="ARBA00022989"/>
    </source>
</evidence>
<feature type="region of interest" description="Disordered" evidence="6">
    <location>
        <begin position="153"/>
        <end position="189"/>
    </location>
</feature>
<dbReference type="GO" id="GO:0005302">
    <property type="term" value="F:L-tyrosine transmembrane transporter activity"/>
    <property type="evidence" value="ECO:0007669"/>
    <property type="project" value="TreeGrafter"/>
</dbReference>
<feature type="transmembrane region" description="Helical" evidence="7">
    <location>
        <begin position="352"/>
        <end position="372"/>
    </location>
</feature>
<name>A0A439DKC5_9PEZI</name>
<evidence type="ECO:0000256" key="7">
    <source>
        <dbReference type="SAM" id="Phobius"/>
    </source>
</evidence>
<evidence type="ECO:0000259" key="8">
    <source>
        <dbReference type="Pfam" id="PF01490"/>
    </source>
</evidence>
<feature type="transmembrane region" description="Helical" evidence="7">
    <location>
        <begin position="474"/>
        <end position="492"/>
    </location>
</feature>
<feature type="domain" description="Amino acid transporter transmembrane" evidence="8">
    <location>
        <begin position="192"/>
        <end position="282"/>
    </location>
</feature>
<comment type="caution">
    <text evidence="9">The sequence shown here is derived from an EMBL/GenBank/DDBJ whole genome shotgun (WGS) entry which is preliminary data.</text>
</comment>
<feature type="transmembrane region" description="Helical" evidence="7">
    <location>
        <begin position="224"/>
        <end position="245"/>
    </location>
</feature>
<keyword evidence="4 7" id="KW-1133">Transmembrane helix</keyword>
<keyword evidence="5 7" id="KW-0472">Membrane</keyword>
<dbReference type="Pfam" id="PF01490">
    <property type="entry name" value="Aa_trans"/>
    <property type="match status" value="2"/>
</dbReference>
<feature type="transmembrane region" description="Helical" evidence="7">
    <location>
        <begin position="428"/>
        <end position="453"/>
    </location>
</feature>
<dbReference type="PANTHER" id="PTHR22950">
    <property type="entry name" value="AMINO ACID TRANSPORTER"/>
    <property type="match status" value="1"/>
</dbReference>
<feature type="transmembrane region" description="Helical" evidence="7">
    <location>
        <begin position="384"/>
        <end position="408"/>
    </location>
</feature>
<feature type="transmembrane region" description="Helical" evidence="7">
    <location>
        <begin position="312"/>
        <end position="332"/>
    </location>
</feature>
<evidence type="ECO:0000256" key="6">
    <source>
        <dbReference type="SAM" id="MobiDB-lite"/>
    </source>
</evidence>
<reference evidence="9 10" key="1">
    <citation type="submission" date="2018-12" db="EMBL/GenBank/DDBJ databases">
        <title>Draft genome sequence of Xylaria grammica IHI A82.</title>
        <authorList>
            <person name="Buettner E."/>
            <person name="Kellner H."/>
        </authorList>
    </citation>
    <scope>NUCLEOTIDE SEQUENCE [LARGE SCALE GENOMIC DNA]</scope>
    <source>
        <strain evidence="9 10">IHI A82</strain>
    </source>
</reference>
<dbReference type="EMBL" id="RYZI01000002">
    <property type="protein sequence ID" value="RWA14854.1"/>
    <property type="molecule type" value="Genomic_DNA"/>
</dbReference>
<dbReference type="Proteomes" id="UP000286045">
    <property type="component" value="Unassembled WGS sequence"/>
</dbReference>
<dbReference type="GO" id="GO:0005774">
    <property type="term" value="C:vacuolar membrane"/>
    <property type="evidence" value="ECO:0007669"/>
    <property type="project" value="TreeGrafter"/>
</dbReference>
<feature type="transmembrane region" description="Helical" evidence="7">
    <location>
        <begin position="199"/>
        <end position="218"/>
    </location>
</feature>
<feature type="compositionally biased region" description="Basic and acidic residues" evidence="6">
    <location>
        <begin position="8"/>
        <end position="18"/>
    </location>
</feature>
<dbReference type="InterPro" id="IPR013057">
    <property type="entry name" value="AA_transpt_TM"/>
</dbReference>
<keyword evidence="3 7" id="KW-0812">Transmembrane</keyword>
<feature type="transmembrane region" description="Helical" evidence="7">
    <location>
        <begin position="532"/>
        <end position="557"/>
    </location>
</feature>
<proteinExistence type="inferred from homology"/>
<feature type="transmembrane region" description="Helical" evidence="7">
    <location>
        <begin position="498"/>
        <end position="520"/>
    </location>
</feature>
<evidence type="ECO:0000256" key="5">
    <source>
        <dbReference type="ARBA" id="ARBA00023136"/>
    </source>
</evidence>
<gene>
    <name evidence="9" type="ORF">EKO27_g251</name>
</gene>
<accession>A0A439DKC5</accession>
<keyword evidence="10" id="KW-1185">Reference proteome</keyword>
<sequence length="558" mass="60751">MSSSSSSERSRPEADVIAEHLPPGYTADFTSTSFEAPAASSSTPTLADLQAEEDSLTLQGGDIHRDIFKAASRVKMHKRAATFHHPPLGGTSGEDDLEGLTVNEQMAPGGFRRAFLLQKRDNELWASKIPITRNFVEFLQNYSSFAGEDLADSDDEAIEDEEEDERQDHLPPERRPLLGSRRSSRTALRSATASTRKTFFTLLKAFIGTGIMFLPKAFDNGGMLFSSITMVVVSAVTMLAFHLLLACKAQHGGGYGEIGEAIAGPVMRNLILSSITLSQLGFPDLAYQAHLDTGGRPHTFILHPEHRQAGPVALLADIFILIGVSYIYYYDIAHIASEGINPTVVLFNPSKYTLMVGSAIFTFEGIGLILPIQSSMAKPERFEWLLGVVMFLITIIFTAVGVLCYATFGTDTSIEIINNYPQTSKFVNAVQFLYSLAVLGGNPVQLFPAIRILEGGFFGHRSGKRSLLTKWKKNAFRSLLVMICGAVSIAGTGNLDKFVALIGSFACVPLVYIYPAFLHFKGVATSRAVKIGDIIFMVVGLIAMVYTTVVTIVNSFMG</sequence>
<dbReference type="AlphaFoldDB" id="A0A439DKC5"/>
<feature type="domain" description="Amino acid transporter transmembrane" evidence="8">
    <location>
        <begin position="309"/>
        <end position="552"/>
    </location>
</feature>
<feature type="compositionally biased region" description="Low complexity" evidence="6">
    <location>
        <begin position="177"/>
        <end position="189"/>
    </location>
</feature>
<dbReference type="STRING" id="363999.A0A439DKC5"/>
<protein>
    <recommendedName>
        <fullName evidence="8">Amino acid transporter transmembrane domain-containing protein</fullName>
    </recommendedName>
</protein>
<dbReference type="PANTHER" id="PTHR22950:SF332">
    <property type="entry name" value="AMINO ACID TRANSPORTER (EUROFUNG)"/>
    <property type="match status" value="1"/>
</dbReference>